<keyword evidence="2" id="KW-0813">Transport</keyword>
<comment type="caution">
    <text evidence="6">The sequence shown here is derived from an EMBL/GenBank/DDBJ whole genome shotgun (WGS) entry which is preliminary data.</text>
</comment>
<evidence type="ECO:0000256" key="2">
    <source>
        <dbReference type="ARBA" id="ARBA00022448"/>
    </source>
</evidence>
<protein>
    <recommendedName>
        <fullName evidence="5">Clathrin/coatomer adaptor adaptin-like N-terminal domain-containing protein</fullName>
    </recommendedName>
</protein>
<dbReference type="InterPro" id="IPR050840">
    <property type="entry name" value="Adaptor_Complx_Large_Subunit"/>
</dbReference>
<dbReference type="Proteomes" id="UP000663829">
    <property type="component" value="Unassembled WGS sequence"/>
</dbReference>
<dbReference type="Proteomes" id="UP000681722">
    <property type="component" value="Unassembled WGS sequence"/>
</dbReference>
<dbReference type="SUPFAM" id="SSF48371">
    <property type="entry name" value="ARM repeat"/>
    <property type="match status" value="1"/>
</dbReference>
<proteinExistence type="predicted"/>
<dbReference type="EMBL" id="CAJNOQ010016325">
    <property type="protein sequence ID" value="CAF1378755.1"/>
    <property type="molecule type" value="Genomic_DNA"/>
</dbReference>
<dbReference type="InterPro" id="IPR016024">
    <property type="entry name" value="ARM-type_fold"/>
</dbReference>
<dbReference type="GO" id="GO:0006886">
    <property type="term" value="P:intracellular protein transport"/>
    <property type="evidence" value="ECO:0007669"/>
    <property type="project" value="InterPro"/>
</dbReference>
<feature type="domain" description="Clathrin/coatomer adaptor adaptin-like N-terminal" evidence="5">
    <location>
        <begin position="27"/>
        <end position="127"/>
    </location>
</feature>
<evidence type="ECO:0000259" key="5">
    <source>
        <dbReference type="Pfam" id="PF01602"/>
    </source>
</evidence>
<evidence type="ECO:0000313" key="6">
    <source>
        <dbReference type="EMBL" id="CAF1378755.1"/>
    </source>
</evidence>
<comment type="subcellular location">
    <subcellularLocation>
        <location evidence="1">Endomembrane system</location>
    </subcellularLocation>
</comment>
<evidence type="ECO:0000256" key="3">
    <source>
        <dbReference type="ARBA" id="ARBA00022927"/>
    </source>
</evidence>
<name>A0A815JFP8_9BILA</name>
<dbReference type="Pfam" id="PF01602">
    <property type="entry name" value="Adaptin_N"/>
    <property type="match status" value="1"/>
</dbReference>
<dbReference type="InterPro" id="IPR011989">
    <property type="entry name" value="ARM-like"/>
</dbReference>
<dbReference type="InterPro" id="IPR002553">
    <property type="entry name" value="Clathrin/coatomer_adapt-like_N"/>
</dbReference>
<evidence type="ECO:0000313" key="8">
    <source>
        <dbReference type="Proteomes" id="UP000663829"/>
    </source>
</evidence>
<dbReference type="Gene3D" id="1.25.10.10">
    <property type="entry name" value="Leucine-rich Repeat Variant"/>
    <property type="match status" value="2"/>
</dbReference>
<evidence type="ECO:0000256" key="1">
    <source>
        <dbReference type="ARBA" id="ARBA00004308"/>
    </source>
</evidence>
<dbReference type="GO" id="GO:0012505">
    <property type="term" value="C:endomembrane system"/>
    <property type="evidence" value="ECO:0007669"/>
    <property type="project" value="UniProtKB-SubCell"/>
</dbReference>
<dbReference type="OrthoDB" id="413122at2759"/>
<sequence length="437" mass="51026">MNAEWVGRRIHLLYDQHFSVETGVGSLIEALVIHIIVSTSWLCVKLLITLRNCPPPDDPSIHTRLNECLDTILNKDQEPFKSEKVQHSNARNAVLFEAINLIIHMDCESTLLVRACNQPGQFLQNREGENERAVDILYAMCDRSNAQDIVQERLAYLETTDYTITEEMVWYRIIQVVCNINDEDDADEPLDEVIMIHEMKSPFKMDFSTIYNEVSKTVNNYNNDKIWDNPVYCPDFLTILLEKFMDTAPIWSNLLLDDLSRYGYKNLPNYIHCGCLIKRTTGISESRTNYVKNVITQICGQYENMLQVKIFVEMLLKSDYNYLPQSWLSSLANPKLEQFLASRQTITQTNYELLGKVSLLDKQPQPKHPFHHYTVDKLQQQSQGEKQFYETLQALNNQFKLSSMLCRCRTPDYILKILNRKHQQDKTTTSWFNLFKH</sequence>
<evidence type="ECO:0000313" key="7">
    <source>
        <dbReference type="EMBL" id="CAF4271706.1"/>
    </source>
</evidence>
<evidence type="ECO:0000256" key="4">
    <source>
        <dbReference type="ARBA" id="ARBA00023136"/>
    </source>
</evidence>
<keyword evidence="3" id="KW-0653">Protein transport</keyword>
<gene>
    <name evidence="6" type="ORF">GPM918_LOCUS32224</name>
    <name evidence="7" type="ORF">SRO942_LOCUS32889</name>
</gene>
<dbReference type="PANTHER" id="PTHR22780">
    <property type="entry name" value="ADAPTIN, ALPHA/GAMMA/EPSILON"/>
    <property type="match status" value="1"/>
</dbReference>
<keyword evidence="8" id="KW-1185">Reference proteome</keyword>
<dbReference type="AlphaFoldDB" id="A0A815JFP8"/>
<dbReference type="GO" id="GO:0016192">
    <property type="term" value="P:vesicle-mediated transport"/>
    <property type="evidence" value="ECO:0007669"/>
    <property type="project" value="InterPro"/>
</dbReference>
<reference evidence="6" key="1">
    <citation type="submission" date="2021-02" db="EMBL/GenBank/DDBJ databases">
        <authorList>
            <person name="Nowell W R."/>
        </authorList>
    </citation>
    <scope>NUCLEOTIDE SEQUENCE</scope>
</reference>
<dbReference type="GO" id="GO:0030117">
    <property type="term" value="C:membrane coat"/>
    <property type="evidence" value="ECO:0007669"/>
    <property type="project" value="InterPro"/>
</dbReference>
<accession>A0A815JFP8</accession>
<organism evidence="6 8">
    <name type="scientific">Didymodactylos carnosus</name>
    <dbReference type="NCBI Taxonomy" id="1234261"/>
    <lineage>
        <taxon>Eukaryota</taxon>
        <taxon>Metazoa</taxon>
        <taxon>Spiralia</taxon>
        <taxon>Gnathifera</taxon>
        <taxon>Rotifera</taxon>
        <taxon>Eurotatoria</taxon>
        <taxon>Bdelloidea</taxon>
        <taxon>Philodinida</taxon>
        <taxon>Philodinidae</taxon>
        <taxon>Didymodactylos</taxon>
    </lineage>
</organism>
<dbReference type="EMBL" id="CAJOBC010080147">
    <property type="protein sequence ID" value="CAF4271706.1"/>
    <property type="molecule type" value="Genomic_DNA"/>
</dbReference>
<keyword evidence="4" id="KW-0472">Membrane</keyword>